<sequence length="115" mass="13335">MEEMNTRVLRITEAKDNAIFVYEEIENKLLGWVHVFGKYLIELEYAEIGGLDIDCNARRQGIGLKLMGKCEIGAIENGYQEIKLRPGEQRKEAHKFYKKIGCDKIKSQQLFLLKL</sequence>
<reference evidence="2 3" key="1">
    <citation type="submission" date="2020-04" db="EMBL/GenBank/DDBJ databases">
        <title>Bacillus sp. UniB3 isolated from commercial digestive syrup.</title>
        <authorList>
            <person name="Thorat V."/>
            <person name="Kirdat K."/>
            <person name="Tiwarekar B."/>
            <person name="Yadav A."/>
        </authorList>
    </citation>
    <scope>NUCLEOTIDE SEQUENCE [LARGE SCALE GENOMIC DNA]</scope>
    <source>
        <strain evidence="2 3">UniB3</strain>
    </source>
</reference>
<evidence type="ECO:0000313" key="3">
    <source>
        <dbReference type="Proteomes" id="UP000588491"/>
    </source>
</evidence>
<organism evidence="2 3">
    <name type="scientific">Niallia alba</name>
    <dbReference type="NCBI Taxonomy" id="2729105"/>
    <lineage>
        <taxon>Bacteria</taxon>
        <taxon>Bacillati</taxon>
        <taxon>Bacillota</taxon>
        <taxon>Bacilli</taxon>
        <taxon>Bacillales</taxon>
        <taxon>Bacillaceae</taxon>
        <taxon>Niallia</taxon>
    </lineage>
</organism>
<evidence type="ECO:0000313" key="2">
    <source>
        <dbReference type="EMBL" id="NMO76575.1"/>
    </source>
</evidence>
<proteinExistence type="predicted"/>
<dbReference type="EMBL" id="JABBPK010000001">
    <property type="protein sequence ID" value="NMO76575.1"/>
    <property type="molecule type" value="Genomic_DNA"/>
</dbReference>
<dbReference type="RefSeq" id="WP_016201848.1">
    <property type="nucleotide sequence ID" value="NZ_JABBPK010000001.1"/>
</dbReference>
<keyword evidence="2" id="KW-0808">Transferase</keyword>
<dbReference type="AlphaFoldDB" id="A0A7Y0K7B2"/>
<name>A0A7Y0K7B2_9BACI</name>
<accession>A0A7Y0K7B2</accession>
<dbReference type="Gene3D" id="3.40.630.30">
    <property type="match status" value="1"/>
</dbReference>
<dbReference type="PROSITE" id="PS51186">
    <property type="entry name" value="GNAT"/>
    <property type="match status" value="1"/>
</dbReference>
<gene>
    <name evidence="2" type="ORF">HHU08_06160</name>
</gene>
<protein>
    <submittedName>
        <fullName evidence="2">GNAT family N-acetyltransferase</fullName>
    </submittedName>
</protein>
<dbReference type="Pfam" id="PF00583">
    <property type="entry name" value="Acetyltransf_1"/>
    <property type="match status" value="1"/>
</dbReference>
<dbReference type="SUPFAM" id="SSF55729">
    <property type="entry name" value="Acyl-CoA N-acyltransferases (Nat)"/>
    <property type="match status" value="1"/>
</dbReference>
<dbReference type="GO" id="GO:0016747">
    <property type="term" value="F:acyltransferase activity, transferring groups other than amino-acyl groups"/>
    <property type="evidence" value="ECO:0007669"/>
    <property type="project" value="InterPro"/>
</dbReference>
<evidence type="ECO:0000259" key="1">
    <source>
        <dbReference type="PROSITE" id="PS51186"/>
    </source>
</evidence>
<comment type="caution">
    <text evidence="2">The sequence shown here is derived from an EMBL/GenBank/DDBJ whole genome shotgun (WGS) entry which is preliminary data.</text>
</comment>
<keyword evidence="3" id="KW-1185">Reference proteome</keyword>
<dbReference type="Proteomes" id="UP000588491">
    <property type="component" value="Unassembled WGS sequence"/>
</dbReference>
<dbReference type="InterPro" id="IPR000182">
    <property type="entry name" value="GNAT_dom"/>
</dbReference>
<feature type="domain" description="N-acetyltransferase" evidence="1">
    <location>
        <begin position="1"/>
        <end position="115"/>
    </location>
</feature>
<dbReference type="CDD" id="cd04301">
    <property type="entry name" value="NAT_SF"/>
    <property type="match status" value="1"/>
</dbReference>
<dbReference type="InterPro" id="IPR016181">
    <property type="entry name" value="Acyl_CoA_acyltransferase"/>
</dbReference>